<feature type="region of interest" description="Disordered" evidence="3">
    <location>
        <begin position="524"/>
        <end position="546"/>
    </location>
</feature>
<dbReference type="AlphaFoldDB" id="A0AAD6XW80"/>
<evidence type="ECO:0000256" key="1">
    <source>
        <dbReference type="ARBA" id="ARBA00022614"/>
    </source>
</evidence>
<evidence type="ECO:0008006" key="6">
    <source>
        <dbReference type="Google" id="ProtNLM"/>
    </source>
</evidence>
<feature type="compositionally biased region" description="Polar residues" evidence="3">
    <location>
        <begin position="30"/>
        <end position="40"/>
    </location>
</feature>
<evidence type="ECO:0000313" key="4">
    <source>
        <dbReference type="EMBL" id="KAJ7103474.1"/>
    </source>
</evidence>
<dbReference type="SUPFAM" id="SSF52058">
    <property type="entry name" value="L domain-like"/>
    <property type="match status" value="1"/>
</dbReference>
<dbReference type="Pfam" id="PF13855">
    <property type="entry name" value="LRR_8"/>
    <property type="match status" value="1"/>
</dbReference>
<feature type="region of interest" description="Disordered" evidence="3">
    <location>
        <begin position="164"/>
        <end position="186"/>
    </location>
</feature>
<dbReference type="PANTHER" id="PTHR48051:SF54">
    <property type="entry name" value="LEUCINE-RICH REPEAT-CONTAINING PROTEIN"/>
    <property type="match status" value="1"/>
</dbReference>
<dbReference type="EMBL" id="JARJCN010000002">
    <property type="protein sequence ID" value="KAJ7103474.1"/>
    <property type="molecule type" value="Genomic_DNA"/>
</dbReference>
<dbReference type="SMART" id="SM00369">
    <property type="entry name" value="LRR_TYP"/>
    <property type="match status" value="3"/>
</dbReference>
<keyword evidence="2" id="KW-0677">Repeat</keyword>
<evidence type="ECO:0000313" key="5">
    <source>
        <dbReference type="Proteomes" id="UP001222325"/>
    </source>
</evidence>
<dbReference type="InterPro" id="IPR001611">
    <property type="entry name" value="Leu-rich_rpt"/>
</dbReference>
<name>A0AAD6XW80_9AGAR</name>
<dbReference type="PROSITE" id="PS51450">
    <property type="entry name" value="LRR"/>
    <property type="match status" value="3"/>
</dbReference>
<reference evidence="4" key="1">
    <citation type="submission" date="2023-03" db="EMBL/GenBank/DDBJ databases">
        <title>Massive genome expansion in bonnet fungi (Mycena s.s.) driven by repeated elements and novel gene families across ecological guilds.</title>
        <authorList>
            <consortium name="Lawrence Berkeley National Laboratory"/>
            <person name="Harder C.B."/>
            <person name="Miyauchi S."/>
            <person name="Viragh M."/>
            <person name="Kuo A."/>
            <person name="Thoen E."/>
            <person name="Andreopoulos B."/>
            <person name="Lu D."/>
            <person name="Skrede I."/>
            <person name="Drula E."/>
            <person name="Henrissat B."/>
            <person name="Morin E."/>
            <person name="Kohler A."/>
            <person name="Barry K."/>
            <person name="LaButti K."/>
            <person name="Morin E."/>
            <person name="Salamov A."/>
            <person name="Lipzen A."/>
            <person name="Mereny Z."/>
            <person name="Hegedus B."/>
            <person name="Baldrian P."/>
            <person name="Stursova M."/>
            <person name="Weitz H."/>
            <person name="Taylor A."/>
            <person name="Grigoriev I.V."/>
            <person name="Nagy L.G."/>
            <person name="Martin F."/>
            <person name="Kauserud H."/>
        </authorList>
    </citation>
    <scope>NUCLEOTIDE SEQUENCE</scope>
    <source>
        <strain evidence="4">CBHHK173m</strain>
    </source>
</reference>
<protein>
    <recommendedName>
        <fullName evidence="6">Leucine-rich repeat-containing protein 40</fullName>
    </recommendedName>
</protein>
<dbReference type="InterPro" id="IPR003591">
    <property type="entry name" value="Leu-rich_rpt_typical-subtyp"/>
</dbReference>
<dbReference type="Gene3D" id="3.80.10.10">
    <property type="entry name" value="Ribonuclease Inhibitor"/>
    <property type="match status" value="3"/>
</dbReference>
<gene>
    <name evidence="4" type="ORF">B0H15DRAFT_812381</name>
</gene>
<feature type="region of interest" description="Disordered" evidence="3">
    <location>
        <begin position="1"/>
        <end position="122"/>
    </location>
</feature>
<feature type="compositionally biased region" description="Polar residues" evidence="3">
    <location>
        <begin position="533"/>
        <end position="546"/>
    </location>
</feature>
<accession>A0AAD6XW80</accession>
<dbReference type="InterPro" id="IPR032675">
    <property type="entry name" value="LRR_dom_sf"/>
</dbReference>
<dbReference type="InterPro" id="IPR050216">
    <property type="entry name" value="LRR_domain-containing"/>
</dbReference>
<comment type="caution">
    <text evidence="4">The sequence shown here is derived from an EMBL/GenBank/DDBJ whole genome shotgun (WGS) entry which is preliminary data.</text>
</comment>
<dbReference type="PANTHER" id="PTHR48051">
    <property type="match status" value="1"/>
</dbReference>
<organism evidence="4 5">
    <name type="scientific">Mycena belliarum</name>
    <dbReference type="NCBI Taxonomy" id="1033014"/>
    <lineage>
        <taxon>Eukaryota</taxon>
        <taxon>Fungi</taxon>
        <taxon>Dikarya</taxon>
        <taxon>Basidiomycota</taxon>
        <taxon>Agaricomycotina</taxon>
        <taxon>Agaricomycetes</taxon>
        <taxon>Agaricomycetidae</taxon>
        <taxon>Agaricales</taxon>
        <taxon>Marasmiineae</taxon>
        <taxon>Mycenaceae</taxon>
        <taxon>Mycena</taxon>
    </lineage>
</organism>
<sequence>MSRIPQPTRGTPRKVPPSLSPAPASRVRTKSTVARATTPSKPARKLYADTDSFLDKPLKPGQDSEGSESKPLSIKEAIALKRAAAKKAQTGAAPSPLDDISTLEDAIPNAPPPPEDDDPLGRPTLRETIERAKSTGSINLSTRSLQCIPSALFDIHLGITPEPLKSVPSEPSLPPAPETGRRKPTASPAWFEIQDLEVLKAWGNEIAEIQPEISLFGSLKSIDLHRNKIMSLPEQFTDLALLNTLDLSNNALETLPIHLFSLPALSNLNVADNALVSLPFAAPFSVKPSAFKTTSSSLFAPEIKRASTPLPKLAVFNASNNKLTASGIDLDVPKSIVTLDLSGNPLEAQGYEAVNKLLKVLATLEKLKVLRGEKTDISDRALEGVSLSSGSFPSMSVFDFGFTKITENGARDGFKGLAKELTFEVTNEDPPSGTTRVIVGKRVVREAWELEAERRSKSRAGKSTDPSLEWDPVSRAAPPKSRGPIPVIKAPVEKEAWEIEAEQGLLTEGGKRRARAAAAAAAGSGIGIGTPPRQASPTPKTFSLTDPQYYTSRTETLTLPASIAAKKIASGHSRTFSLGPTSLMKPPNSTSDVMLPTSTMPLSLIAAQPFSQTLKILVLTNRRMDRSFTLPGLPALNPLLPRLEELSLEGCSLGDSVSIATASAEEILVVPSDMRPTLPLIAELFPSLRNLNMAYNTLTSAALTASVLSSMIFSSASADSAPSGGHERKGLRQLNLRGNRITNLDGFQEIALLFKGHRDVPGWGLEELDVRDNEIGKLPSELGLLPLEVLMVDGNVFRVPARRVWEREGTKGLLSWLRGRIE</sequence>
<evidence type="ECO:0000256" key="2">
    <source>
        <dbReference type="ARBA" id="ARBA00022737"/>
    </source>
</evidence>
<keyword evidence="5" id="KW-1185">Reference proteome</keyword>
<feature type="compositionally biased region" description="Low complexity" evidence="3">
    <location>
        <begin position="75"/>
        <end position="93"/>
    </location>
</feature>
<evidence type="ECO:0000256" key="3">
    <source>
        <dbReference type="SAM" id="MobiDB-lite"/>
    </source>
</evidence>
<feature type="region of interest" description="Disordered" evidence="3">
    <location>
        <begin position="451"/>
        <end position="486"/>
    </location>
</feature>
<proteinExistence type="predicted"/>
<dbReference type="GO" id="GO:0005737">
    <property type="term" value="C:cytoplasm"/>
    <property type="evidence" value="ECO:0007669"/>
    <property type="project" value="TreeGrafter"/>
</dbReference>
<dbReference type="Proteomes" id="UP001222325">
    <property type="component" value="Unassembled WGS sequence"/>
</dbReference>
<keyword evidence="1" id="KW-0433">Leucine-rich repeat</keyword>